<reference evidence="5" key="1">
    <citation type="submission" date="2018-09" db="EMBL/GenBank/DDBJ databases">
        <authorList>
            <person name="Livingstone P.G."/>
            <person name="Whitworth D.E."/>
        </authorList>
    </citation>
    <scope>NUCLEOTIDE SEQUENCE [LARGE SCALE GENOMIC DNA]</scope>
    <source>
        <strain evidence="5">CA054A</strain>
    </source>
</reference>
<evidence type="ECO:0000313" key="5">
    <source>
        <dbReference type="Proteomes" id="UP000268094"/>
    </source>
</evidence>
<comment type="caution">
    <text evidence="4">The sequence shown here is derived from an EMBL/GenBank/DDBJ whole genome shotgun (WGS) entry which is preliminary data.</text>
</comment>
<evidence type="ECO:0000313" key="4">
    <source>
        <dbReference type="EMBL" id="RKG79220.1"/>
    </source>
</evidence>
<keyword evidence="2" id="KW-1133">Transmembrane helix</keyword>
<dbReference type="Pfam" id="PF14099">
    <property type="entry name" value="Polysacc_lyase"/>
    <property type="match status" value="1"/>
</dbReference>
<dbReference type="NCBIfam" id="TIGR03901">
    <property type="entry name" value="MYXO-CTERM"/>
    <property type="match status" value="1"/>
</dbReference>
<keyword evidence="2" id="KW-0472">Membrane</keyword>
<feature type="transmembrane region" description="Helical" evidence="2">
    <location>
        <begin position="328"/>
        <end position="344"/>
    </location>
</feature>
<gene>
    <name evidence="4" type="ORF">D7V88_28985</name>
</gene>
<accession>A0A3A8IHH6</accession>
<keyword evidence="2" id="KW-0812">Transmembrane</keyword>
<evidence type="ECO:0000256" key="1">
    <source>
        <dbReference type="SAM" id="MobiDB-lite"/>
    </source>
</evidence>
<dbReference type="InterPro" id="IPR017756">
    <property type="entry name" value="TM_Gly-Cys-Arg_CS"/>
</dbReference>
<feature type="compositionally biased region" description="Pro residues" evidence="1">
    <location>
        <begin position="237"/>
        <end position="252"/>
    </location>
</feature>
<dbReference type="AlphaFoldDB" id="A0A3A8IHH6"/>
<dbReference type="RefSeq" id="WP_120543862.1">
    <property type="nucleotide sequence ID" value="NZ_RAVZ01000249.1"/>
</dbReference>
<dbReference type="Gene3D" id="2.60.120.200">
    <property type="match status" value="1"/>
</dbReference>
<dbReference type="InterPro" id="IPR024038">
    <property type="entry name" value="MYXO-CTERM"/>
</dbReference>
<dbReference type="InterPro" id="IPR025975">
    <property type="entry name" value="Polysacc_lyase"/>
</dbReference>
<sequence>MKQLLRLVAAASLMPALASAGILWKGDFETGNTSQWTRSQTVASSRLQVVTDMVRDGKYALKAVVKQGDDPINASGNRNELLYLTHETQGKEYFYKWSTLFPKNYPVHDSWQVITQWHQESCCGSPPLEFFVRGDKINLRVGGNTTPVLWQTSINQGNWHDFVLHVKWSADKKVGFVELYHNGKLALPKTYGANQFGKELNYLKMGLYRDDAIKPEGTIYHDGFTMASTLEDVMPPAPTPVPVEPTPAPTPVPDDTTIPNEDPSTTPPVAEVPVTPTPEAPVTTLPNIGGQAPTGTTTPISNNPNGLPGDSSLGEPVAGGCSASGTSGTLPFAAALLMLGAVTLRRRRAPARARSNASKR</sequence>
<proteinExistence type="predicted"/>
<keyword evidence="3" id="KW-0732">Signal</keyword>
<name>A0A3A8IHH6_9BACT</name>
<feature type="signal peptide" evidence="3">
    <location>
        <begin position="1"/>
        <end position="20"/>
    </location>
</feature>
<dbReference type="EMBL" id="RAVZ01000249">
    <property type="protein sequence ID" value="RKG79220.1"/>
    <property type="molecule type" value="Genomic_DNA"/>
</dbReference>
<evidence type="ECO:0000256" key="3">
    <source>
        <dbReference type="SAM" id="SignalP"/>
    </source>
</evidence>
<evidence type="ECO:0000256" key="2">
    <source>
        <dbReference type="SAM" id="Phobius"/>
    </source>
</evidence>
<dbReference type="InterPro" id="IPR013320">
    <property type="entry name" value="ConA-like_dom_sf"/>
</dbReference>
<keyword evidence="5" id="KW-1185">Reference proteome</keyword>
<feature type="chain" id="PRO_5017409562" evidence="3">
    <location>
        <begin position="21"/>
        <end position="360"/>
    </location>
</feature>
<protein>
    <submittedName>
        <fullName evidence="4">Carbohydrate-binding protein</fullName>
    </submittedName>
</protein>
<dbReference type="NCBIfam" id="TIGR03382">
    <property type="entry name" value="GC_trans_RRR"/>
    <property type="match status" value="1"/>
</dbReference>
<feature type="region of interest" description="Disordered" evidence="1">
    <location>
        <begin position="237"/>
        <end position="273"/>
    </location>
</feature>
<organism evidence="4 5">
    <name type="scientific">Corallococcus terminator</name>
    <dbReference type="NCBI Taxonomy" id="2316733"/>
    <lineage>
        <taxon>Bacteria</taxon>
        <taxon>Pseudomonadati</taxon>
        <taxon>Myxococcota</taxon>
        <taxon>Myxococcia</taxon>
        <taxon>Myxococcales</taxon>
        <taxon>Cystobacterineae</taxon>
        <taxon>Myxococcaceae</taxon>
        <taxon>Corallococcus</taxon>
    </lineage>
</organism>
<dbReference type="OrthoDB" id="5490819at2"/>
<dbReference type="Proteomes" id="UP000268094">
    <property type="component" value="Unassembled WGS sequence"/>
</dbReference>
<dbReference type="SUPFAM" id="SSF49899">
    <property type="entry name" value="Concanavalin A-like lectins/glucanases"/>
    <property type="match status" value="1"/>
</dbReference>